<dbReference type="InterPro" id="IPR027267">
    <property type="entry name" value="AH/BAR_dom_sf"/>
</dbReference>
<feature type="domain" description="PX" evidence="2">
    <location>
        <begin position="156"/>
        <end position="279"/>
    </location>
</feature>
<name>A0A7S3EEF0_9RHOD</name>
<dbReference type="GO" id="GO:0035091">
    <property type="term" value="F:phosphatidylinositol binding"/>
    <property type="evidence" value="ECO:0007669"/>
    <property type="project" value="InterPro"/>
</dbReference>
<dbReference type="GO" id="GO:0005768">
    <property type="term" value="C:endosome"/>
    <property type="evidence" value="ECO:0007669"/>
    <property type="project" value="TreeGrafter"/>
</dbReference>
<feature type="compositionally biased region" description="Polar residues" evidence="1">
    <location>
        <begin position="492"/>
        <end position="501"/>
    </location>
</feature>
<feature type="region of interest" description="Disordered" evidence="1">
    <location>
        <begin position="95"/>
        <end position="123"/>
    </location>
</feature>
<feature type="compositionally biased region" description="Basic and acidic residues" evidence="1">
    <location>
        <begin position="105"/>
        <end position="120"/>
    </location>
</feature>
<dbReference type="InterPro" id="IPR001683">
    <property type="entry name" value="PX_dom"/>
</dbReference>
<dbReference type="EMBL" id="HBHW01022557">
    <property type="protein sequence ID" value="CAE0049293.1"/>
    <property type="molecule type" value="Transcribed_RNA"/>
</dbReference>
<evidence type="ECO:0000259" key="2">
    <source>
        <dbReference type="PROSITE" id="PS50195"/>
    </source>
</evidence>
<feature type="region of interest" description="Disordered" evidence="1">
    <location>
        <begin position="22"/>
        <end position="49"/>
    </location>
</feature>
<reference evidence="3" key="1">
    <citation type="submission" date="2021-01" db="EMBL/GenBank/DDBJ databases">
        <authorList>
            <person name="Corre E."/>
            <person name="Pelletier E."/>
            <person name="Niang G."/>
            <person name="Scheremetjew M."/>
            <person name="Finn R."/>
            <person name="Kale V."/>
            <person name="Holt S."/>
            <person name="Cochrane G."/>
            <person name="Meng A."/>
            <person name="Brown T."/>
            <person name="Cohen L."/>
        </authorList>
    </citation>
    <scope>NUCLEOTIDE SEQUENCE</scope>
    <source>
        <strain evidence="3">CCMP 769</strain>
    </source>
</reference>
<evidence type="ECO:0000256" key="1">
    <source>
        <dbReference type="SAM" id="MobiDB-lite"/>
    </source>
</evidence>
<dbReference type="AlphaFoldDB" id="A0A7S3EEF0"/>
<dbReference type="PANTHER" id="PTHR10555">
    <property type="entry name" value="SORTING NEXIN"/>
    <property type="match status" value="1"/>
</dbReference>
<proteinExistence type="predicted"/>
<dbReference type="SUPFAM" id="SSF64268">
    <property type="entry name" value="PX domain"/>
    <property type="match status" value="1"/>
</dbReference>
<organism evidence="3">
    <name type="scientific">Rhodosorus marinus</name>
    <dbReference type="NCBI Taxonomy" id="101924"/>
    <lineage>
        <taxon>Eukaryota</taxon>
        <taxon>Rhodophyta</taxon>
        <taxon>Stylonematophyceae</taxon>
        <taxon>Stylonematales</taxon>
        <taxon>Stylonemataceae</taxon>
        <taxon>Rhodosorus</taxon>
    </lineage>
</organism>
<dbReference type="Gene3D" id="1.20.1270.60">
    <property type="entry name" value="Arfaptin homology (AH) domain/BAR domain"/>
    <property type="match status" value="1"/>
</dbReference>
<dbReference type="PANTHER" id="PTHR10555:SF170">
    <property type="entry name" value="FI18122P1"/>
    <property type="match status" value="1"/>
</dbReference>
<feature type="region of interest" description="Disordered" evidence="1">
    <location>
        <begin position="566"/>
        <end position="602"/>
    </location>
</feature>
<evidence type="ECO:0000313" key="3">
    <source>
        <dbReference type="EMBL" id="CAE0049293.1"/>
    </source>
</evidence>
<dbReference type="PROSITE" id="PS50195">
    <property type="entry name" value="PX"/>
    <property type="match status" value="1"/>
</dbReference>
<accession>A0A7S3EEF0</accession>
<dbReference type="Pfam" id="PF00787">
    <property type="entry name" value="PX"/>
    <property type="match status" value="1"/>
</dbReference>
<feature type="compositionally biased region" description="Polar residues" evidence="1">
    <location>
        <begin position="566"/>
        <end position="588"/>
    </location>
</feature>
<feature type="region of interest" description="Disordered" evidence="1">
    <location>
        <begin position="490"/>
        <end position="509"/>
    </location>
</feature>
<dbReference type="Gene3D" id="3.30.1520.10">
    <property type="entry name" value="Phox-like domain"/>
    <property type="match status" value="1"/>
</dbReference>
<sequence length="649" mass="73279">MDHPLSKHPLHGSGEFDVKLVEDNEEDVSIDNAAGGRSGFGNDPSDESKYKVNIPMEFDGLYRSRSGGGQILSEETRRESYDHLFENKFVQVTDSGEAGRRKKTKSLDDPLRQKSEKEDSSLGSNASYVDFTFPDLVIPTVNDSIGSNECPSAGSPNDIKLTERTDQNGKSSGSFIVSALKVLEEEEDTSKGTDEPAAVVRTIADFVWLDTRLRARYEGLLVPCLPNLMNAPLRIRLGDAYEEFRRFSLERYLHRVISHPVLGGKEEVKAFVGVDSLSQWKIIRSEPITSPGDEAIATSLGIRKEQHGMQQLLRWISYRFWQIGRRIDEGLDFLLKKGREEDSLARDVTAKSLEQLRESFEALGQALTEIRRSLILSLETTDNHRKESAKVQKSIEKLGKVEGKETKNLLALVADAFEPLESTQLQETVHTRSPVTPAESLLLEVLTDYVNMFQNVRNILSRRFTEREAYEHASTTYTKLLAKLEKREGAWTTDSRGQQPEKSVADDRALREAVSNAATDLAEFRKHYQNVINVTVRRFHAMHFLALSIAKSVFLRHKIEYAYSSQSYKGTGSRSRQSWSLRSGTSHMSESDTTRRSCKSGRLSLPNVRRETIISTNHPQALRDEVQPAIRDEIWNAHGIPEVHEVERA</sequence>
<protein>
    <recommendedName>
        <fullName evidence="2">PX domain-containing protein</fullName>
    </recommendedName>
</protein>
<dbReference type="InterPro" id="IPR036871">
    <property type="entry name" value="PX_dom_sf"/>
</dbReference>
<gene>
    <name evidence="3" type="ORF">RMAR00112_LOCUS17291</name>
</gene>